<dbReference type="AlphaFoldDB" id="A0A9Q1JX83"/>
<sequence>MIVTVDGPMIGRFIEDLEAFHRYADERLDLIEQNRNQKAKLDEFTALDSEDCDENRSKVVDREKFRVELRAMIVMVDGPMIGRFVEDLEAFNRYADEKLDLIEQNRTQKAKSDEFMALDSEYCDENRSEVVDREKFRVELRAVMAEAIGKMRVNVVAEEGSLMMKVYQGEGKRIEKEKEEKMKKIEMIIRKNRDDLEGEREINSEIVGPKKVKKKRSMKFLNCCACFGKYYAENS</sequence>
<accession>A0A9Q1JX83</accession>
<reference evidence="1" key="1">
    <citation type="submission" date="2022-04" db="EMBL/GenBank/DDBJ databases">
        <title>Carnegiea gigantea Genome sequencing and assembly v2.</title>
        <authorList>
            <person name="Copetti D."/>
            <person name="Sanderson M.J."/>
            <person name="Burquez A."/>
            <person name="Wojciechowski M.F."/>
        </authorList>
    </citation>
    <scope>NUCLEOTIDE SEQUENCE</scope>
    <source>
        <strain evidence="1">SGP5-SGP5p</strain>
        <tissue evidence="1">Aerial part</tissue>
    </source>
</reference>
<proteinExistence type="predicted"/>
<dbReference type="Proteomes" id="UP001153076">
    <property type="component" value="Unassembled WGS sequence"/>
</dbReference>
<keyword evidence="2" id="KW-1185">Reference proteome</keyword>
<comment type="caution">
    <text evidence="1">The sequence shown here is derived from an EMBL/GenBank/DDBJ whole genome shotgun (WGS) entry which is preliminary data.</text>
</comment>
<dbReference type="EMBL" id="JAKOGI010000585">
    <property type="protein sequence ID" value="KAJ8432743.1"/>
    <property type="molecule type" value="Genomic_DNA"/>
</dbReference>
<dbReference type="OrthoDB" id="186625at2759"/>
<evidence type="ECO:0000313" key="1">
    <source>
        <dbReference type="EMBL" id="KAJ8432743.1"/>
    </source>
</evidence>
<name>A0A9Q1JX83_9CARY</name>
<evidence type="ECO:0000313" key="2">
    <source>
        <dbReference type="Proteomes" id="UP001153076"/>
    </source>
</evidence>
<gene>
    <name evidence="1" type="ORF">Cgig2_011666</name>
</gene>
<organism evidence="1 2">
    <name type="scientific">Carnegiea gigantea</name>
    <dbReference type="NCBI Taxonomy" id="171969"/>
    <lineage>
        <taxon>Eukaryota</taxon>
        <taxon>Viridiplantae</taxon>
        <taxon>Streptophyta</taxon>
        <taxon>Embryophyta</taxon>
        <taxon>Tracheophyta</taxon>
        <taxon>Spermatophyta</taxon>
        <taxon>Magnoliopsida</taxon>
        <taxon>eudicotyledons</taxon>
        <taxon>Gunneridae</taxon>
        <taxon>Pentapetalae</taxon>
        <taxon>Caryophyllales</taxon>
        <taxon>Cactineae</taxon>
        <taxon>Cactaceae</taxon>
        <taxon>Cactoideae</taxon>
        <taxon>Echinocereeae</taxon>
        <taxon>Carnegiea</taxon>
    </lineage>
</organism>
<protein>
    <submittedName>
        <fullName evidence="1">Uncharacterized protein</fullName>
    </submittedName>
</protein>